<evidence type="ECO:0000256" key="2">
    <source>
        <dbReference type="ARBA" id="ARBA00022563"/>
    </source>
</evidence>
<dbReference type="InterPro" id="IPR000672">
    <property type="entry name" value="THF_DH/CycHdrlase"/>
</dbReference>
<dbReference type="SUPFAM" id="SSF51735">
    <property type="entry name" value="NAD(P)-binding Rossmann-fold domains"/>
    <property type="match status" value="1"/>
</dbReference>
<dbReference type="PROSITE" id="PS00767">
    <property type="entry name" value="THF_DHG_CYH_2"/>
    <property type="match status" value="1"/>
</dbReference>
<dbReference type="InterPro" id="IPR036291">
    <property type="entry name" value="NAD(P)-bd_dom_sf"/>
</dbReference>
<evidence type="ECO:0000256" key="4">
    <source>
        <dbReference type="ARBA" id="ARBA00022857"/>
    </source>
</evidence>
<dbReference type="InterPro" id="IPR020630">
    <property type="entry name" value="THF_DH/CycHdrlase_cat_dom"/>
</dbReference>
<dbReference type="HAMAP" id="MF_01576">
    <property type="entry name" value="THF_DHG_CYH"/>
    <property type="match status" value="1"/>
</dbReference>
<dbReference type="SUPFAM" id="SSF53223">
    <property type="entry name" value="Aminoacid dehydrogenase-like, N-terminal domain"/>
    <property type="match status" value="1"/>
</dbReference>
<dbReference type="GO" id="GO:0035999">
    <property type="term" value="P:tetrahydrofolate interconversion"/>
    <property type="evidence" value="ECO:0007669"/>
    <property type="project" value="TreeGrafter"/>
</dbReference>
<evidence type="ECO:0000259" key="8">
    <source>
        <dbReference type="Pfam" id="PF02882"/>
    </source>
</evidence>
<dbReference type="PANTHER" id="PTHR48099">
    <property type="entry name" value="C-1-TETRAHYDROFOLATE SYNTHASE, CYTOPLASMIC-RELATED"/>
    <property type="match status" value="1"/>
</dbReference>
<dbReference type="InterPro" id="IPR020867">
    <property type="entry name" value="THF_DH/CycHdrlase_CS"/>
</dbReference>
<keyword evidence="3" id="KW-0378">Hydrolase</keyword>
<reference evidence="9" key="1">
    <citation type="submission" date="2018-05" db="EMBL/GenBank/DDBJ databases">
        <authorList>
            <person name="Lanie J.A."/>
            <person name="Ng W.-L."/>
            <person name="Kazmierczak K.M."/>
            <person name="Andrzejewski T.M."/>
            <person name="Davidsen T.M."/>
            <person name="Wayne K.J."/>
            <person name="Tettelin H."/>
            <person name="Glass J.I."/>
            <person name="Rusch D."/>
            <person name="Podicherti R."/>
            <person name="Tsui H.-C.T."/>
            <person name="Winkler M.E."/>
        </authorList>
    </citation>
    <scope>NUCLEOTIDE SEQUENCE</scope>
</reference>
<dbReference type="FunFam" id="3.40.50.720:FF:000189">
    <property type="entry name" value="Bifunctional protein FolD"/>
    <property type="match status" value="1"/>
</dbReference>
<feature type="domain" description="Tetrahydrofolate dehydrogenase/cyclohydrolase catalytic" evidence="7">
    <location>
        <begin position="1"/>
        <end position="64"/>
    </location>
</feature>
<evidence type="ECO:0000313" key="9">
    <source>
        <dbReference type="EMBL" id="SVE09677.1"/>
    </source>
</evidence>
<keyword evidence="6" id="KW-0511">Multifunctional enzyme</keyword>
<accession>A0A383APB9</accession>
<dbReference type="AlphaFoldDB" id="A0A383APB9"/>
<keyword evidence="5" id="KW-0560">Oxidoreductase</keyword>
<feature type="non-terminal residue" evidence="9">
    <location>
        <position position="1"/>
    </location>
</feature>
<dbReference type="PANTHER" id="PTHR48099:SF5">
    <property type="entry name" value="C-1-TETRAHYDROFOLATE SYNTHASE, CYTOPLASMIC"/>
    <property type="match status" value="1"/>
</dbReference>
<dbReference type="InterPro" id="IPR020631">
    <property type="entry name" value="THF_DH/CycHdrlase_NAD-bd_dom"/>
</dbReference>
<evidence type="ECO:0000256" key="5">
    <source>
        <dbReference type="ARBA" id="ARBA00023002"/>
    </source>
</evidence>
<organism evidence="9">
    <name type="scientific">marine metagenome</name>
    <dbReference type="NCBI Taxonomy" id="408172"/>
    <lineage>
        <taxon>unclassified sequences</taxon>
        <taxon>metagenomes</taxon>
        <taxon>ecological metagenomes</taxon>
    </lineage>
</organism>
<feature type="domain" description="Tetrahydrofolate dehydrogenase/cyclohydrolase NAD(P)-binding" evidence="8">
    <location>
        <begin position="84"/>
        <end position="235"/>
    </location>
</feature>
<dbReference type="CDD" id="cd01080">
    <property type="entry name" value="NAD_bind_m-THF_DH_Cyclohyd"/>
    <property type="match status" value="1"/>
</dbReference>
<comment type="pathway">
    <text evidence="1">One-carbon metabolism; tetrahydrofolate interconversion.</text>
</comment>
<dbReference type="Gene3D" id="3.40.50.10860">
    <property type="entry name" value="Leucine Dehydrogenase, chain A, domain 1"/>
    <property type="match status" value="1"/>
</dbReference>
<sequence length="244" mass="25308">CARLGIQSTTHVLPEDTSEKELLKLISELNANPNVHGILVQAPLPATINEATIFAAVSPNKDVDGFHPVNVGKLLLGDADGFVPCTPAGVHELLIRSGVPIQSTEVVILGRGNIVGKPMAAILCQKAEHANATVTLCHSRTANLANHCRRADILIAAIGVAEFVKADMVKPGATVIDVGVNRIADPEAKNGTQLVGDVDFAVVQPVAGLITPNPGGVGPMTIALLMRNTARAAARSAGINLESK</sequence>
<dbReference type="GO" id="GO:0004477">
    <property type="term" value="F:methenyltetrahydrofolate cyclohydrolase activity"/>
    <property type="evidence" value="ECO:0007669"/>
    <property type="project" value="TreeGrafter"/>
</dbReference>
<keyword evidence="4" id="KW-0521">NADP</keyword>
<evidence type="ECO:0000256" key="1">
    <source>
        <dbReference type="ARBA" id="ARBA00004777"/>
    </source>
</evidence>
<dbReference type="GO" id="GO:0005829">
    <property type="term" value="C:cytosol"/>
    <property type="evidence" value="ECO:0007669"/>
    <property type="project" value="TreeGrafter"/>
</dbReference>
<dbReference type="EMBL" id="UINC01193862">
    <property type="protein sequence ID" value="SVE09677.1"/>
    <property type="molecule type" value="Genomic_DNA"/>
</dbReference>
<evidence type="ECO:0000259" key="7">
    <source>
        <dbReference type="Pfam" id="PF00763"/>
    </source>
</evidence>
<dbReference type="Pfam" id="PF02882">
    <property type="entry name" value="THF_DHG_CYH_C"/>
    <property type="match status" value="1"/>
</dbReference>
<dbReference type="Gene3D" id="3.40.50.720">
    <property type="entry name" value="NAD(P)-binding Rossmann-like Domain"/>
    <property type="match status" value="1"/>
</dbReference>
<name>A0A383APB9_9ZZZZ</name>
<protein>
    <submittedName>
        <fullName evidence="9">Uncharacterized protein</fullName>
    </submittedName>
</protein>
<dbReference type="GO" id="GO:0004488">
    <property type="term" value="F:methylenetetrahydrofolate dehydrogenase (NADP+) activity"/>
    <property type="evidence" value="ECO:0007669"/>
    <property type="project" value="InterPro"/>
</dbReference>
<evidence type="ECO:0000256" key="3">
    <source>
        <dbReference type="ARBA" id="ARBA00022801"/>
    </source>
</evidence>
<dbReference type="Pfam" id="PF00763">
    <property type="entry name" value="THF_DHG_CYH"/>
    <property type="match status" value="1"/>
</dbReference>
<evidence type="ECO:0000256" key="6">
    <source>
        <dbReference type="ARBA" id="ARBA00023268"/>
    </source>
</evidence>
<dbReference type="InterPro" id="IPR046346">
    <property type="entry name" value="Aminoacid_DH-like_N_sf"/>
</dbReference>
<keyword evidence="2" id="KW-0554">One-carbon metabolism</keyword>
<proteinExistence type="inferred from homology"/>
<dbReference type="PRINTS" id="PR00085">
    <property type="entry name" value="THFDHDRGNASE"/>
</dbReference>
<gene>
    <name evidence="9" type="ORF">METZ01_LOCUS462531</name>
</gene>